<organism evidence="1 2">
    <name type="scientific">Chryseobacterium takakiae</name>
    <dbReference type="NCBI Taxonomy" id="1302685"/>
    <lineage>
        <taxon>Bacteria</taxon>
        <taxon>Pseudomonadati</taxon>
        <taxon>Bacteroidota</taxon>
        <taxon>Flavobacteriia</taxon>
        <taxon>Flavobacteriales</taxon>
        <taxon>Weeksellaceae</taxon>
        <taxon>Chryseobacterium group</taxon>
        <taxon>Chryseobacterium</taxon>
    </lineage>
</organism>
<proteinExistence type="predicted"/>
<name>A0A1M5AUZ1_9FLAO</name>
<dbReference type="RefSeq" id="WP_072885865.1">
    <property type="nucleotide sequence ID" value="NZ_FQVO01000015.1"/>
</dbReference>
<evidence type="ECO:0000313" key="1">
    <source>
        <dbReference type="EMBL" id="SHF34054.1"/>
    </source>
</evidence>
<keyword evidence="2" id="KW-1185">Reference proteome</keyword>
<protein>
    <recommendedName>
        <fullName evidence="3">HTH luxR-type domain-containing protein</fullName>
    </recommendedName>
</protein>
<accession>A0A1M5AUZ1</accession>
<dbReference type="AlphaFoldDB" id="A0A1M5AUZ1"/>
<sequence>MDITKKILRLLKEGNTQQQISDIFKYQGIKPNSLCTIEKYLKQIREDYKAKSLFHLAYILIEEQYNFEDDEEETEF</sequence>
<dbReference type="OrthoDB" id="1451965at2"/>
<evidence type="ECO:0008006" key="3">
    <source>
        <dbReference type="Google" id="ProtNLM"/>
    </source>
</evidence>
<dbReference type="EMBL" id="FQVO01000015">
    <property type="protein sequence ID" value="SHF34054.1"/>
    <property type="molecule type" value="Genomic_DNA"/>
</dbReference>
<evidence type="ECO:0000313" key="2">
    <source>
        <dbReference type="Proteomes" id="UP000184236"/>
    </source>
</evidence>
<dbReference type="Proteomes" id="UP000184236">
    <property type="component" value="Unassembled WGS sequence"/>
</dbReference>
<dbReference type="STRING" id="1302685.SAMN05444408_11542"/>
<gene>
    <name evidence="1" type="ORF">SAMN05444408_11542</name>
</gene>
<reference evidence="2" key="1">
    <citation type="submission" date="2016-11" db="EMBL/GenBank/DDBJ databases">
        <authorList>
            <person name="Varghese N."/>
            <person name="Submissions S."/>
        </authorList>
    </citation>
    <scope>NUCLEOTIDE SEQUENCE [LARGE SCALE GENOMIC DNA]</scope>
    <source>
        <strain evidence="2">DSM 26898</strain>
    </source>
</reference>